<organism evidence="1 2">
    <name type="scientific">Aristolochia fimbriata</name>
    <name type="common">White veined hardy Dutchman's pipe vine</name>
    <dbReference type="NCBI Taxonomy" id="158543"/>
    <lineage>
        <taxon>Eukaryota</taxon>
        <taxon>Viridiplantae</taxon>
        <taxon>Streptophyta</taxon>
        <taxon>Embryophyta</taxon>
        <taxon>Tracheophyta</taxon>
        <taxon>Spermatophyta</taxon>
        <taxon>Magnoliopsida</taxon>
        <taxon>Magnoliidae</taxon>
        <taxon>Piperales</taxon>
        <taxon>Aristolochiaceae</taxon>
        <taxon>Aristolochia</taxon>
    </lineage>
</organism>
<name>A0AAV7EWH7_ARIFI</name>
<dbReference type="Proteomes" id="UP000825729">
    <property type="component" value="Unassembled WGS sequence"/>
</dbReference>
<comment type="caution">
    <text evidence="1">The sequence shown here is derived from an EMBL/GenBank/DDBJ whole genome shotgun (WGS) entry which is preliminary data.</text>
</comment>
<dbReference type="AlphaFoldDB" id="A0AAV7EWH7"/>
<gene>
    <name evidence="1" type="ORF">H6P81_006091</name>
</gene>
<evidence type="ECO:0000313" key="2">
    <source>
        <dbReference type="Proteomes" id="UP000825729"/>
    </source>
</evidence>
<evidence type="ECO:0000313" key="1">
    <source>
        <dbReference type="EMBL" id="KAG9453187.1"/>
    </source>
</evidence>
<sequence>MAPYSKMQRAHVAEKWEMGIRNSDIFGRKQSVRHMPWHNPFHTAYTSALPPIRAYQEVDSSSTTEEGQSFRMTCRSVRERSRGIKTLSSTLDRHSVRHYNGTQQNAWRNHSSPSNGMRVKLTPFTSLKGCCGSATEQFALLPVVANLQSTVYAV</sequence>
<proteinExistence type="predicted"/>
<dbReference type="EMBL" id="JAINDJ010000003">
    <property type="protein sequence ID" value="KAG9453187.1"/>
    <property type="molecule type" value="Genomic_DNA"/>
</dbReference>
<reference evidence="1 2" key="1">
    <citation type="submission" date="2021-07" db="EMBL/GenBank/DDBJ databases">
        <title>The Aristolochia fimbriata genome: insights into angiosperm evolution, floral development and chemical biosynthesis.</title>
        <authorList>
            <person name="Jiao Y."/>
        </authorList>
    </citation>
    <scope>NUCLEOTIDE SEQUENCE [LARGE SCALE GENOMIC DNA]</scope>
    <source>
        <strain evidence="1">IBCAS-2021</strain>
        <tissue evidence="1">Leaf</tissue>
    </source>
</reference>
<accession>A0AAV7EWH7</accession>
<keyword evidence="2" id="KW-1185">Reference proteome</keyword>
<protein>
    <submittedName>
        <fullName evidence="1">Uncharacterized protein</fullName>
    </submittedName>
</protein>